<dbReference type="Pfam" id="PF00849">
    <property type="entry name" value="PseudoU_synth_2"/>
    <property type="match status" value="1"/>
</dbReference>
<gene>
    <name evidence="7" type="ORF">OS242_02770</name>
</gene>
<dbReference type="SUPFAM" id="SSF55120">
    <property type="entry name" value="Pseudouridine synthase"/>
    <property type="match status" value="1"/>
</dbReference>
<evidence type="ECO:0000256" key="1">
    <source>
        <dbReference type="ARBA" id="ARBA00000073"/>
    </source>
</evidence>
<comment type="function">
    <text evidence="5">Responsible for synthesis of pseudouridine from uracil.</text>
</comment>
<dbReference type="PROSITE" id="PS50889">
    <property type="entry name" value="S4"/>
    <property type="match status" value="1"/>
</dbReference>
<proteinExistence type="inferred from homology"/>
<dbReference type="CDD" id="cd00165">
    <property type="entry name" value="S4"/>
    <property type="match status" value="1"/>
</dbReference>
<dbReference type="EC" id="5.4.99.-" evidence="5"/>
<name>A0ABT3WYV3_9BACL</name>
<comment type="similarity">
    <text evidence="2 5">Belongs to the pseudouridine synthase RluA family.</text>
</comment>
<dbReference type="InterPro" id="IPR006145">
    <property type="entry name" value="PsdUridine_synth_RsuA/RluA"/>
</dbReference>
<dbReference type="InterPro" id="IPR006225">
    <property type="entry name" value="PsdUridine_synth_RluC/D"/>
</dbReference>
<evidence type="ECO:0000256" key="5">
    <source>
        <dbReference type="RuleBase" id="RU362028"/>
    </source>
</evidence>
<organism evidence="7 8">
    <name type="scientific">Tumebacillus lacus</name>
    <dbReference type="NCBI Taxonomy" id="2995335"/>
    <lineage>
        <taxon>Bacteria</taxon>
        <taxon>Bacillati</taxon>
        <taxon>Bacillota</taxon>
        <taxon>Bacilli</taxon>
        <taxon>Bacillales</taxon>
        <taxon>Alicyclobacillaceae</taxon>
        <taxon>Tumebacillus</taxon>
    </lineage>
</organism>
<comment type="catalytic activity">
    <reaction evidence="1 5">
        <text>a uridine in RNA = a pseudouridine in RNA</text>
        <dbReference type="Rhea" id="RHEA:48348"/>
        <dbReference type="Rhea" id="RHEA-COMP:12068"/>
        <dbReference type="Rhea" id="RHEA-COMP:12069"/>
        <dbReference type="ChEBI" id="CHEBI:65314"/>
        <dbReference type="ChEBI" id="CHEBI:65315"/>
    </reaction>
</comment>
<dbReference type="PANTHER" id="PTHR21600">
    <property type="entry name" value="MITOCHONDRIAL RNA PSEUDOURIDINE SYNTHASE"/>
    <property type="match status" value="1"/>
</dbReference>
<dbReference type="CDD" id="cd02869">
    <property type="entry name" value="PseudoU_synth_RluA_like"/>
    <property type="match status" value="1"/>
</dbReference>
<evidence type="ECO:0000256" key="2">
    <source>
        <dbReference type="ARBA" id="ARBA00010876"/>
    </source>
</evidence>
<keyword evidence="8" id="KW-1185">Reference proteome</keyword>
<dbReference type="EMBL" id="JAPMLT010000001">
    <property type="protein sequence ID" value="MCX7568883.1"/>
    <property type="molecule type" value="Genomic_DNA"/>
</dbReference>
<dbReference type="PANTHER" id="PTHR21600:SF44">
    <property type="entry name" value="RIBOSOMAL LARGE SUBUNIT PSEUDOURIDINE SYNTHASE D"/>
    <property type="match status" value="1"/>
</dbReference>
<reference evidence="7 8" key="1">
    <citation type="submission" date="2022-11" db="EMBL/GenBank/DDBJ databases">
        <title>Study of microbial diversity in lake waters.</title>
        <authorList>
            <person name="Zhang J."/>
        </authorList>
    </citation>
    <scope>NUCLEOTIDE SEQUENCE [LARGE SCALE GENOMIC DNA]</scope>
    <source>
        <strain evidence="7 8">DT12</strain>
    </source>
</reference>
<dbReference type="InterPro" id="IPR050188">
    <property type="entry name" value="RluA_PseudoU_synthase"/>
</dbReference>
<feature type="domain" description="Pseudouridine synthase RsuA/RluA-like" evidence="6">
    <location>
        <begin position="124"/>
        <end position="274"/>
    </location>
</feature>
<evidence type="ECO:0000256" key="3">
    <source>
        <dbReference type="ARBA" id="ARBA00023235"/>
    </source>
</evidence>
<keyword evidence="3 5" id="KW-0413">Isomerase</keyword>
<dbReference type="Gene3D" id="3.30.2350.10">
    <property type="entry name" value="Pseudouridine synthase"/>
    <property type="match status" value="1"/>
</dbReference>
<comment type="caution">
    <text evidence="7">The sequence shown here is derived from an EMBL/GenBank/DDBJ whole genome shotgun (WGS) entry which is preliminary data.</text>
</comment>
<dbReference type="Proteomes" id="UP001208017">
    <property type="component" value="Unassembled WGS sequence"/>
</dbReference>
<evidence type="ECO:0000313" key="8">
    <source>
        <dbReference type="Proteomes" id="UP001208017"/>
    </source>
</evidence>
<sequence length="338" mass="38857">MSEQREQAEKSVQAEQNVKVEKSVQVEKNVQTELHRDELVHVTVPLEWVGEMVRDVMKEQLRIPRKVIRKLVEGQGVLVNGKHVWLSTRLAEGDTLRLMLPAEQSEYILPEPIPFCTVYEDAEVLVVEKQAGLIVHPTSGHFTGTLANGVVWSWQRRGVVAKFRPVHRIDQYTSGLIVIAKNHFAHTRLTAQMMERTVERSYLAVVHGELTDDSGLIDGPIERSDEDRRVRVVRPDGQEARTEYRVLERYGTGTLVELKLHTGRTHQIRVHMKHIGHPLFGDAMYQNGDDSEWIARQALHAQVLGFTHPRTEERMRFVAALPDDMQRLTEKLRSRRET</sequence>
<dbReference type="InterPro" id="IPR020103">
    <property type="entry name" value="PsdUridine_synth_cat_dom_sf"/>
</dbReference>
<evidence type="ECO:0000259" key="6">
    <source>
        <dbReference type="Pfam" id="PF00849"/>
    </source>
</evidence>
<dbReference type="InterPro" id="IPR006224">
    <property type="entry name" value="PsdUridine_synth_RluA-like_CS"/>
</dbReference>
<dbReference type="NCBIfam" id="TIGR00005">
    <property type="entry name" value="rluA_subfam"/>
    <property type="match status" value="1"/>
</dbReference>
<keyword evidence="4" id="KW-0694">RNA-binding</keyword>
<dbReference type="PROSITE" id="PS01129">
    <property type="entry name" value="PSI_RLU"/>
    <property type="match status" value="1"/>
</dbReference>
<evidence type="ECO:0000256" key="4">
    <source>
        <dbReference type="PROSITE-ProRule" id="PRU00182"/>
    </source>
</evidence>
<dbReference type="RefSeq" id="WP_267150118.1">
    <property type="nucleotide sequence ID" value="NZ_JAPMLT010000001.1"/>
</dbReference>
<accession>A0ABT3WYV3</accession>
<evidence type="ECO:0000313" key="7">
    <source>
        <dbReference type="EMBL" id="MCX7568883.1"/>
    </source>
</evidence>
<protein>
    <recommendedName>
        <fullName evidence="5">Pseudouridine synthase</fullName>
        <ecNumber evidence="5">5.4.99.-</ecNumber>
    </recommendedName>
</protein>